<dbReference type="PANTHER" id="PTHR48081">
    <property type="entry name" value="AB HYDROLASE SUPERFAMILY PROTEIN C4A8.06C"/>
    <property type="match status" value="1"/>
</dbReference>
<organism evidence="3 4">
    <name type="scientific">Kineobactrum salinum</name>
    <dbReference type="NCBI Taxonomy" id="2708301"/>
    <lineage>
        <taxon>Bacteria</taxon>
        <taxon>Pseudomonadati</taxon>
        <taxon>Pseudomonadota</taxon>
        <taxon>Gammaproteobacteria</taxon>
        <taxon>Cellvibrionales</taxon>
        <taxon>Halieaceae</taxon>
        <taxon>Kineobactrum</taxon>
    </lineage>
</organism>
<evidence type="ECO:0000259" key="2">
    <source>
        <dbReference type="Pfam" id="PF07859"/>
    </source>
</evidence>
<dbReference type="Proteomes" id="UP000477680">
    <property type="component" value="Chromosome"/>
</dbReference>
<accession>A0A6C0TZ79</accession>
<sequence>MSDWPEGWAEEPEVKYNDPVVKVELPGVEGELVPVEKAALNEQTRRAMAMLAAAARQFPAAADLPPGARRRIHDALYIPLGLKNEGPIEIEERFIPVPGGSKIRVRIYTPRPHPGGALPVVLYYHGGGMMVGSLEQYEPIVSRLAREAGVVLVSVDYRMSPEYKFPTAIEDSYAALLWAHEHAAGFGGDPSRLVVAGDSGGGLIAAVMTQLARDNKGPRLAYQVLIYPAVGTRGQSRSLTRFREGYVFDLDKLEWAYGSWIRDAQDMNDPRVQPILAQDFANLPPAYVVSAEYEVMRDDIEEYAHLLEAAGVPTRLQRFEGTVHPFMSMAGVIDAGREVIDEAAAMVRAAVEPPAP</sequence>
<dbReference type="PANTHER" id="PTHR48081:SF8">
    <property type="entry name" value="ALPHA_BETA HYDROLASE FOLD-3 DOMAIN-CONTAINING PROTEIN-RELATED"/>
    <property type="match status" value="1"/>
</dbReference>
<dbReference type="Gene3D" id="3.40.50.1820">
    <property type="entry name" value="alpha/beta hydrolase"/>
    <property type="match status" value="1"/>
</dbReference>
<protein>
    <submittedName>
        <fullName evidence="3">Alpha/beta hydrolase</fullName>
    </submittedName>
</protein>
<proteinExistence type="predicted"/>
<gene>
    <name evidence="3" type="ORF">G3T16_05665</name>
</gene>
<dbReference type="InterPro" id="IPR013094">
    <property type="entry name" value="AB_hydrolase_3"/>
</dbReference>
<dbReference type="InterPro" id="IPR029058">
    <property type="entry name" value="AB_hydrolase_fold"/>
</dbReference>
<evidence type="ECO:0000313" key="3">
    <source>
        <dbReference type="EMBL" id="QIB64958.1"/>
    </source>
</evidence>
<evidence type="ECO:0000313" key="4">
    <source>
        <dbReference type="Proteomes" id="UP000477680"/>
    </source>
</evidence>
<keyword evidence="4" id="KW-1185">Reference proteome</keyword>
<evidence type="ECO:0000256" key="1">
    <source>
        <dbReference type="ARBA" id="ARBA00022801"/>
    </source>
</evidence>
<dbReference type="InterPro" id="IPR050300">
    <property type="entry name" value="GDXG_lipolytic_enzyme"/>
</dbReference>
<feature type="domain" description="Alpha/beta hydrolase fold-3" evidence="2">
    <location>
        <begin position="121"/>
        <end position="327"/>
    </location>
</feature>
<dbReference type="KEGG" id="kim:G3T16_05665"/>
<dbReference type="SUPFAM" id="SSF53474">
    <property type="entry name" value="alpha/beta-Hydrolases"/>
    <property type="match status" value="1"/>
</dbReference>
<dbReference type="Pfam" id="PF07859">
    <property type="entry name" value="Abhydrolase_3"/>
    <property type="match status" value="1"/>
</dbReference>
<dbReference type="InterPro" id="IPR019826">
    <property type="entry name" value="Carboxylesterase_B_AS"/>
</dbReference>
<dbReference type="AlphaFoldDB" id="A0A6C0TZ79"/>
<dbReference type="PROSITE" id="PS00122">
    <property type="entry name" value="CARBOXYLESTERASE_B_1"/>
    <property type="match status" value="1"/>
</dbReference>
<name>A0A6C0TZ79_9GAMM</name>
<dbReference type="RefSeq" id="WP_163494207.1">
    <property type="nucleotide sequence ID" value="NZ_CP048711.1"/>
</dbReference>
<reference evidence="3 4" key="1">
    <citation type="submission" date="2020-02" db="EMBL/GenBank/DDBJ databases">
        <title>Genome sequencing for Kineobactrum sp. M2.</title>
        <authorList>
            <person name="Park S.-J."/>
        </authorList>
    </citation>
    <scope>NUCLEOTIDE SEQUENCE [LARGE SCALE GENOMIC DNA]</scope>
    <source>
        <strain evidence="3 4">M2</strain>
    </source>
</reference>
<dbReference type="GO" id="GO:0016787">
    <property type="term" value="F:hydrolase activity"/>
    <property type="evidence" value="ECO:0007669"/>
    <property type="project" value="UniProtKB-KW"/>
</dbReference>
<dbReference type="EMBL" id="CP048711">
    <property type="protein sequence ID" value="QIB64958.1"/>
    <property type="molecule type" value="Genomic_DNA"/>
</dbReference>
<keyword evidence="1 3" id="KW-0378">Hydrolase</keyword>